<dbReference type="InterPro" id="IPR050890">
    <property type="entry name" value="PTS_EIIA_component"/>
</dbReference>
<keyword evidence="6" id="KW-0418">Kinase</keyword>
<gene>
    <name evidence="12" type="primary">crr</name>
    <name evidence="12" type="ORF">BN3087_530006</name>
</gene>
<protein>
    <recommendedName>
        <fullName evidence="7">PTS system glucose-specific EIIA component</fullName>
    </recommendedName>
    <alternativeName>
        <fullName evidence="10">EIIA-Glc</fullName>
    </alternativeName>
    <alternativeName>
        <fullName evidence="9">EIII-Glc</fullName>
    </alternativeName>
    <alternativeName>
        <fullName evidence="8">Glucose-specific phosphotransferase enzyme IIA component</fullName>
    </alternativeName>
</protein>
<dbReference type="GO" id="GO:0009401">
    <property type="term" value="P:phosphoenolpyruvate-dependent sugar phosphotransferase system"/>
    <property type="evidence" value="ECO:0007669"/>
    <property type="project" value="UniProtKB-KW"/>
</dbReference>
<dbReference type="PROSITE" id="PS51093">
    <property type="entry name" value="PTS_EIIA_TYPE_1"/>
    <property type="match status" value="1"/>
</dbReference>
<evidence type="ECO:0000256" key="8">
    <source>
        <dbReference type="ARBA" id="ARBA00042296"/>
    </source>
</evidence>
<keyword evidence="4 12" id="KW-0808">Transferase</keyword>
<evidence type="ECO:0000256" key="1">
    <source>
        <dbReference type="ARBA" id="ARBA00004496"/>
    </source>
</evidence>
<accession>A0A0S4XNR7</accession>
<evidence type="ECO:0000313" key="12">
    <source>
        <dbReference type="EMBL" id="CUV65959.1"/>
    </source>
</evidence>
<evidence type="ECO:0000256" key="10">
    <source>
        <dbReference type="ARBA" id="ARBA00042873"/>
    </source>
</evidence>
<dbReference type="PANTHER" id="PTHR45008:SF1">
    <property type="entry name" value="PTS SYSTEM GLUCOSE-SPECIFIC EIIA COMPONENT"/>
    <property type="match status" value="1"/>
</dbReference>
<evidence type="ECO:0000256" key="6">
    <source>
        <dbReference type="ARBA" id="ARBA00022777"/>
    </source>
</evidence>
<evidence type="ECO:0000256" key="5">
    <source>
        <dbReference type="ARBA" id="ARBA00022683"/>
    </source>
</evidence>
<evidence type="ECO:0000256" key="9">
    <source>
        <dbReference type="ARBA" id="ARBA00042526"/>
    </source>
</evidence>
<keyword evidence="5" id="KW-0598">Phosphotransferase system</keyword>
<dbReference type="Gene3D" id="2.70.70.10">
    <property type="entry name" value="Glucose Permease (Domain IIA)"/>
    <property type="match status" value="1"/>
</dbReference>
<evidence type="ECO:0000256" key="7">
    <source>
        <dbReference type="ARBA" id="ARBA00039163"/>
    </source>
</evidence>
<evidence type="ECO:0000256" key="3">
    <source>
        <dbReference type="ARBA" id="ARBA00022597"/>
    </source>
</evidence>
<dbReference type="SUPFAM" id="SSF51261">
    <property type="entry name" value="Duplicated hybrid motif"/>
    <property type="match status" value="1"/>
</dbReference>
<reference evidence="12" key="1">
    <citation type="submission" date="2015-11" db="EMBL/GenBank/DDBJ databases">
        <authorList>
            <person name="Zhang Y."/>
            <person name="Guo Z."/>
        </authorList>
    </citation>
    <scope>NUCLEOTIDE SEQUENCE</scope>
    <source>
        <strain evidence="12">BN30871</strain>
    </source>
</reference>
<dbReference type="Pfam" id="PF00358">
    <property type="entry name" value="PTS_EIIA_1"/>
    <property type="match status" value="1"/>
</dbReference>
<dbReference type="PANTHER" id="PTHR45008">
    <property type="entry name" value="PTS SYSTEM GLUCOSE-SPECIFIC EIIA COMPONENT"/>
    <property type="match status" value="1"/>
</dbReference>
<sequence length="152" mass="16389">MFGWLKSKKISIFAPVDGEMVDLDNVPDEVFSARMAGEGMAIKPTSDIFTSPVNGTVSKIFDTNHAYVVKNGELEVIVHIGIDTVNLKGEGFTRIASVGDKVKVGDPIIKVDLPFLEANAKSTITPIVVNSSKISIKENGKIKQGNLIMEAE</sequence>
<dbReference type="EMBL" id="FAXN01000055">
    <property type="protein sequence ID" value="CUV65959.1"/>
    <property type="molecule type" value="Genomic_DNA"/>
</dbReference>
<comment type="subcellular location">
    <subcellularLocation>
        <location evidence="1">Cytoplasm</location>
    </subcellularLocation>
</comment>
<dbReference type="GO" id="GO:0005737">
    <property type="term" value="C:cytoplasm"/>
    <property type="evidence" value="ECO:0007669"/>
    <property type="project" value="UniProtKB-SubCell"/>
</dbReference>
<keyword evidence="3" id="KW-0762">Sugar transport</keyword>
<evidence type="ECO:0000259" key="11">
    <source>
        <dbReference type="PROSITE" id="PS51093"/>
    </source>
</evidence>
<dbReference type="NCBIfam" id="TIGR00830">
    <property type="entry name" value="PTBA"/>
    <property type="match status" value="1"/>
</dbReference>
<evidence type="ECO:0000256" key="2">
    <source>
        <dbReference type="ARBA" id="ARBA00022448"/>
    </source>
</evidence>
<dbReference type="FunFam" id="2.70.70.10:FF:000001">
    <property type="entry name" value="PTS system glucose-specific IIA component"/>
    <property type="match status" value="1"/>
</dbReference>
<name>A0A0S4XNR7_9BACT</name>
<evidence type="ECO:0000256" key="4">
    <source>
        <dbReference type="ARBA" id="ARBA00022679"/>
    </source>
</evidence>
<keyword evidence="2" id="KW-0813">Transport</keyword>
<dbReference type="InterPro" id="IPR001127">
    <property type="entry name" value="PTS_EIIA_1_perm"/>
</dbReference>
<feature type="domain" description="PTS EIIA type-1" evidence="11">
    <location>
        <begin position="28"/>
        <end position="131"/>
    </location>
</feature>
<proteinExistence type="predicted"/>
<dbReference type="InterPro" id="IPR011055">
    <property type="entry name" value="Dup_hybrid_motif"/>
</dbReference>
<organism evidence="12">
    <name type="scientific">Sulfurovum sp. enrichment culture clone C5</name>
    <dbReference type="NCBI Taxonomy" id="497650"/>
    <lineage>
        <taxon>Bacteria</taxon>
        <taxon>Pseudomonadati</taxon>
        <taxon>Campylobacterota</taxon>
        <taxon>Epsilonproteobacteria</taxon>
        <taxon>Campylobacterales</taxon>
        <taxon>Sulfurovaceae</taxon>
        <taxon>Sulfurovum</taxon>
        <taxon>environmental samples</taxon>
    </lineage>
</organism>
<dbReference type="GO" id="GO:0016301">
    <property type="term" value="F:kinase activity"/>
    <property type="evidence" value="ECO:0007669"/>
    <property type="project" value="UniProtKB-KW"/>
</dbReference>
<dbReference type="AlphaFoldDB" id="A0A0S4XNR7"/>